<dbReference type="Gene3D" id="3.30.420.10">
    <property type="entry name" value="Ribonuclease H-like superfamily/Ribonuclease H"/>
    <property type="match status" value="1"/>
</dbReference>
<dbReference type="InterPro" id="IPR036397">
    <property type="entry name" value="RNaseH_sf"/>
</dbReference>
<gene>
    <name evidence="4" type="primary">LOC100900103</name>
</gene>
<dbReference type="SUPFAM" id="SSF53098">
    <property type="entry name" value="Ribonuclease H-like"/>
    <property type="match status" value="1"/>
</dbReference>
<evidence type="ECO:0000313" key="4">
    <source>
        <dbReference type="RefSeq" id="XP_003740017.1"/>
    </source>
</evidence>
<keyword evidence="3" id="KW-1185">Reference proteome</keyword>
<name>A0AAJ6QPQ4_9ACAR</name>
<proteinExistence type="predicted"/>
<dbReference type="InterPro" id="IPR012337">
    <property type="entry name" value="RNaseH-like_sf"/>
</dbReference>
<organism evidence="3 4">
    <name type="scientific">Galendromus occidentalis</name>
    <name type="common">western predatory mite</name>
    <dbReference type="NCBI Taxonomy" id="34638"/>
    <lineage>
        <taxon>Eukaryota</taxon>
        <taxon>Metazoa</taxon>
        <taxon>Ecdysozoa</taxon>
        <taxon>Arthropoda</taxon>
        <taxon>Chelicerata</taxon>
        <taxon>Arachnida</taxon>
        <taxon>Acari</taxon>
        <taxon>Parasitiformes</taxon>
        <taxon>Mesostigmata</taxon>
        <taxon>Gamasina</taxon>
        <taxon>Phytoseioidea</taxon>
        <taxon>Phytoseiidae</taxon>
        <taxon>Typhlodrominae</taxon>
        <taxon>Galendromus</taxon>
    </lineage>
</organism>
<dbReference type="PANTHER" id="PTHR47331">
    <property type="entry name" value="PHD-TYPE DOMAIN-CONTAINING PROTEIN"/>
    <property type="match status" value="1"/>
</dbReference>
<feature type="compositionally biased region" description="Polar residues" evidence="1">
    <location>
        <begin position="531"/>
        <end position="545"/>
    </location>
</feature>
<dbReference type="RefSeq" id="XP_003740017.1">
    <property type="nucleotide sequence ID" value="XM_003739969.1"/>
</dbReference>
<evidence type="ECO:0000259" key="2">
    <source>
        <dbReference type="PROSITE" id="PS50994"/>
    </source>
</evidence>
<feature type="region of interest" description="Disordered" evidence="1">
    <location>
        <begin position="523"/>
        <end position="545"/>
    </location>
</feature>
<dbReference type="InterPro" id="IPR040676">
    <property type="entry name" value="DUF5641"/>
</dbReference>
<protein>
    <submittedName>
        <fullName evidence="4">Uncharacterized protein LOC100900103</fullName>
    </submittedName>
</protein>
<reference evidence="4" key="1">
    <citation type="submission" date="2025-08" db="UniProtKB">
        <authorList>
            <consortium name="RefSeq"/>
        </authorList>
    </citation>
    <scope>IDENTIFICATION</scope>
</reference>
<dbReference type="GO" id="GO:0015074">
    <property type="term" value="P:DNA integration"/>
    <property type="evidence" value="ECO:0007669"/>
    <property type="project" value="InterPro"/>
</dbReference>
<dbReference type="Proteomes" id="UP000694867">
    <property type="component" value="Unplaced"/>
</dbReference>
<feature type="domain" description="Integrase catalytic" evidence="2">
    <location>
        <begin position="202"/>
        <end position="392"/>
    </location>
</feature>
<accession>A0AAJ6QPQ4</accession>
<dbReference type="PROSITE" id="PS50994">
    <property type="entry name" value="INTEGRASE"/>
    <property type="match status" value="1"/>
</dbReference>
<dbReference type="InterPro" id="IPR001584">
    <property type="entry name" value="Integrase_cat-core"/>
</dbReference>
<dbReference type="AlphaFoldDB" id="A0AAJ6QPQ4"/>
<evidence type="ECO:0000256" key="1">
    <source>
        <dbReference type="SAM" id="MobiDB-lite"/>
    </source>
</evidence>
<evidence type="ECO:0000313" key="3">
    <source>
        <dbReference type="Proteomes" id="UP000694867"/>
    </source>
</evidence>
<dbReference type="Pfam" id="PF18701">
    <property type="entry name" value="DUF5641"/>
    <property type="match status" value="1"/>
</dbReference>
<sequence length="545" mass="61401">MDSVRQELRRLVAPVQSLSPLIDLERFGSAGKAIRVLALTLRFLDLVRAREPRSPKELYFAAEAFIIRREQRQHFPRELAATGAKERLPTNSKLAAFSTFIDADGLLRVKTRLHEVSYMSDDERNPIVLPGESRFARILIVDIHRINAHFGITTVLSHLRRRYWVTRGRQTLRSVLSRCVVCRREQASPRGQLEAPLPVERGQFQPAFETAGIDFCGHFHTRFREGDSEHGAYVIQKTYVAIFVCTSTRAVHLEAVPSLSAPQTHMALRRFLAIYPVCRGLLSDNGANLVKASTDLKRLFNSMKDPAVRDLLHGRCISWKFAPPRAPHFSGHTERLVGTLKSCLHRTLGRSLVGFEEFRTIIVELAAAINDRPLTGTGANADTPVALTPAMFIKGGPQPEPLATILPIDELRNDEPAAGDALRRQLIERTTYFRSLSVRWWREYIALLRSANQTRGRETPPIELGDVCILVDDNRPRQKYPSVRVIDAHEGRDKLIRTYTVKFQNGKTSRRAVHLLIPLEVDSADSERKSGSQTPNSQTPTEPGT</sequence>
<dbReference type="InterPro" id="IPR041588">
    <property type="entry name" value="Integrase_H2C2"/>
</dbReference>
<dbReference type="Gene3D" id="1.10.340.70">
    <property type="match status" value="1"/>
</dbReference>
<dbReference type="GeneID" id="100900103"/>
<dbReference type="KEGG" id="goe:100900103"/>
<dbReference type="Pfam" id="PF17921">
    <property type="entry name" value="Integrase_H2C2"/>
    <property type="match status" value="1"/>
</dbReference>
<dbReference type="GO" id="GO:0003676">
    <property type="term" value="F:nucleic acid binding"/>
    <property type="evidence" value="ECO:0007669"/>
    <property type="project" value="InterPro"/>
</dbReference>